<protein>
    <recommendedName>
        <fullName evidence="5">DUF4350 domain-containing protein</fullName>
    </recommendedName>
</protein>
<feature type="signal peptide" evidence="2">
    <location>
        <begin position="1"/>
        <end position="18"/>
    </location>
</feature>
<name>A0A263DAQ1_9PSEU</name>
<dbReference type="InParanoid" id="A0A263DAQ1"/>
<feature type="chain" id="PRO_5012695359" description="DUF4350 domain-containing protein" evidence="2">
    <location>
        <begin position="19"/>
        <end position="422"/>
    </location>
</feature>
<accession>A0A263DAQ1</accession>
<keyword evidence="2" id="KW-0732">Signal</keyword>
<comment type="caution">
    <text evidence="3">The sequence shown here is derived from an EMBL/GenBank/DDBJ whole genome shotgun (WGS) entry which is preliminary data.</text>
</comment>
<evidence type="ECO:0008006" key="5">
    <source>
        <dbReference type="Google" id="ProtNLM"/>
    </source>
</evidence>
<evidence type="ECO:0000313" key="3">
    <source>
        <dbReference type="EMBL" id="OZM75058.1"/>
    </source>
</evidence>
<evidence type="ECO:0000256" key="2">
    <source>
        <dbReference type="SAM" id="SignalP"/>
    </source>
</evidence>
<reference evidence="3 4" key="1">
    <citation type="submission" date="2017-07" db="EMBL/GenBank/DDBJ databases">
        <title>Amycolatopsis antarcticus sp. nov., isolated from the surface of an Antarcticus brown macroalga.</title>
        <authorList>
            <person name="Wang J."/>
            <person name="Leiva S."/>
            <person name="Huang J."/>
            <person name="Huang Y."/>
        </authorList>
    </citation>
    <scope>NUCLEOTIDE SEQUENCE [LARGE SCALE GENOMIC DNA]</scope>
    <source>
        <strain evidence="3 4">AU-G6</strain>
    </source>
</reference>
<organism evidence="3 4">
    <name type="scientific">Amycolatopsis antarctica</name>
    <dbReference type="NCBI Taxonomy" id="1854586"/>
    <lineage>
        <taxon>Bacteria</taxon>
        <taxon>Bacillati</taxon>
        <taxon>Actinomycetota</taxon>
        <taxon>Actinomycetes</taxon>
        <taxon>Pseudonocardiales</taxon>
        <taxon>Pseudonocardiaceae</taxon>
        <taxon>Amycolatopsis</taxon>
    </lineage>
</organism>
<keyword evidence="4" id="KW-1185">Reference proteome</keyword>
<evidence type="ECO:0000313" key="4">
    <source>
        <dbReference type="Proteomes" id="UP000242444"/>
    </source>
</evidence>
<feature type="compositionally biased region" description="Pro residues" evidence="1">
    <location>
        <begin position="159"/>
        <end position="168"/>
    </location>
</feature>
<feature type="region of interest" description="Disordered" evidence="1">
    <location>
        <begin position="149"/>
        <end position="168"/>
    </location>
</feature>
<dbReference type="Proteomes" id="UP000242444">
    <property type="component" value="Unassembled WGS sequence"/>
</dbReference>
<gene>
    <name evidence="3" type="ORF">CFN78_02450</name>
</gene>
<evidence type="ECO:0000256" key="1">
    <source>
        <dbReference type="SAM" id="MobiDB-lite"/>
    </source>
</evidence>
<dbReference type="AlphaFoldDB" id="A0A263DAQ1"/>
<sequence length="422" mass="44134">MAGVMLALLCAAAGPASAAEPPLPPKLDVQAAMKALESQQIYRAPGAVAELDEDLVRAGVSARTRVLVAPFTGRYREGGNYADGGLHTEQVYSPLKDWAAERDLVLVTVEGLDVGSSGISATPSTVDELRTRLAYREVTEPVLAAAHYGETRQKEGAPPGRPVPPVLAPDPGSLDALVARLRENPVYNDPARGVPIDFPVDLLRDKRGIGIRIAALPALTPGAPYVDYAPALAAAFPEDVVVVSHGDWIDAAGGGQPHLVSARDYAYGRFENATFQQGADISDRIGTIVLRADDLLGNKAFSRPQPAPFDPARTMSTLAPWVLLGSALVLGGGSLARWRRGQANRAEAERQALRSASGAAFAEIAALGGLVAAARKGTDILAAAAERHATASTMYEQATTADGMRAVTEIAAEGRAMLAGRS</sequence>
<dbReference type="EMBL" id="NKYE01000001">
    <property type="protein sequence ID" value="OZM75058.1"/>
    <property type="molecule type" value="Genomic_DNA"/>
</dbReference>
<proteinExistence type="predicted"/>